<dbReference type="RefSeq" id="WP_093580504.1">
    <property type="nucleotide sequence ID" value="NZ_FPBA01000011.1"/>
</dbReference>
<evidence type="ECO:0008006" key="3">
    <source>
        <dbReference type="Google" id="ProtNLM"/>
    </source>
</evidence>
<dbReference type="OrthoDB" id="4551029at2"/>
<organism evidence="1 2">
    <name type="scientific">Geodermatophilus amargosae</name>
    <dbReference type="NCBI Taxonomy" id="1296565"/>
    <lineage>
        <taxon>Bacteria</taxon>
        <taxon>Bacillati</taxon>
        <taxon>Actinomycetota</taxon>
        <taxon>Actinomycetes</taxon>
        <taxon>Geodermatophilales</taxon>
        <taxon>Geodermatophilaceae</taxon>
        <taxon>Geodermatophilus</taxon>
    </lineage>
</organism>
<evidence type="ECO:0000313" key="1">
    <source>
        <dbReference type="EMBL" id="SFT79342.1"/>
    </source>
</evidence>
<gene>
    <name evidence="1" type="ORF">SAMN05660657_03098</name>
</gene>
<protein>
    <recommendedName>
        <fullName evidence="3">DUF2867 domain-containing protein</fullName>
    </recommendedName>
</protein>
<keyword evidence="2" id="KW-1185">Reference proteome</keyword>
<dbReference type="Proteomes" id="UP000199546">
    <property type="component" value="Unassembled WGS sequence"/>
</dbReference>
<dbReference type="AlphaFoldDB" id="A0A1I7AWM4"/>
<proteinExistence type="predicted"/>
<dbReference type="EMBL" id="FPBA01000011">
    <property type="protein sequence ID" value="SFT79342.1"/>
    <property type="molecule type" value="Genomic_DNA"/>
</dbReference>
<accession>A0A1I7AWM4</accession>
<evidence type="ECO:0000313" key="2">
    <source>
        <dbReference type="Proteomes" id="UP000199546"/>
    </source>
</evidence>
<reference evidence="2" key="1">
    <citation type="submission" date="2016-10" db="EMBL/GenBank/DDBJ databases">
        <authorList>
            <person name="Varghese N."/>
            <person name="Submissions S."/>
        </authorList>
    </citation>
    <scope>NUCLEOTIDE SEQUENCE [LARGE SCALE GENOMIC DNA]</scope>
    <source>
        <strain evidence="2">DSM 46136</strain>
    </source>
</reference>
<name>A0A1I7AWM4_9ACTN</name>
<dbReference type="STRING" id="1296565.SAMN05660657_03098"/>
<sequence>MSTTVLSTTGVLRGVTASARALSSLPDIDYADRCTMVADVDTTPEQWARAMFGDVPSAVERFIWRGLLGLRLAPVPSPDTVAGWRVGGRGGDWIRLEAASRSLRGNLVVQTAGRRVSLTTCLQYDRWWGRLVWPPLSAVHRRLVPTVLGDADRRLRTRG</sequence>